<dbReference type="PROSITE" id="PS50878">
    <property type="entry name" value="RT_POL"/>
    <property type="match status" value="1"/>
</dbReference>
<dbReference type="CDD" id="cd01647">
    <property type="entry name" value="RT_LTR"/>
    <property type="match status" value="1"/>
</dbReference>
<dbReference type="PANTHER" id="PTHR37984">
    <property type="entry name" value="PROTEIN CBG26694"/>
    <property type="match status" value="1"/>
</dbReference>
<sequence length="392" mass="43819">MIRNRLVCGINSIRTQRILLQEPDLDYDKVFQIVQAMQLVAHDVSDIPGSKSQHQTLTPVHNLQHKKESSYRQSKVECYRYGGYHYATKCKFIEADCRLCGKKGHYAGYVAVKKRSHSSGRIILKPRLGKPIVVSVSANKVDLSMELDTGASISIMILTTHTGQKIKPVSAIDVDVRYQSQTATLPLVIDPGNRPTLLGLLQKHAPVLRSELEKLQDFTAKIHVQSDVKPKFYRPRLVALLLRQKIFNEIDCLRGLGVITPVKDYKVTVNPVLLTDTYPLPQSEDLFAALAGGKIFSKLDLKHAYLQIPLDEASKILTTINTPKGLFQYECLPFGVSSAPSLFQRTIENLLSHLHHVCVYIDDILVTGTDNADHLNNLHAVLQTLEEAGLTL</sequence>
<dbReference type="Gene3D" id="3.10.10.10">
    <property type="entry name" value="HIV Type 1 Reverse Transcriptase, subunit A, domain 1"/>
    <property type="match status" value="1"/>
</dbReference>
<dbReference type="OrthoDB" id="775972at2759"/>
<dbReference type="SUPFAM" id="SSF56672">
    <property type="entry name" value="DNA/RNA polymerases"/>
    <property type="match status" value="1"/>
</dbReference>
<evidence type="ECO:0000259" key="1">
    <source>
        <dbReference type="PROSITE" id="PS50878"/>
    </source>
</evidence>
<protein>
    <recommendedName>
        <fullName evidence="1">Reverse transcriptase domain-containing protein</fullName>
    </recommendedName>
</protein>
<dbReference type="InterPro" id="IPR043128">
    <property type="entry name" value="Rev_trsase/Diguanyl_cyclase"/>
</dbReference>
<proteinExistence type="predicted"/>
<dbReference type="InterPro" id="IPR043502">
    <property type="entry name" value="DNA/RNA_pol_sf"/>
</dbReference>
<dbReference type="AlphaFoldDB" id="A0A1X7T2A1"/>
<dbReference type="InterPro" id="IPR000477">
    <property type="entry name" value="RT_dom"/>
</dbReference>
<accession>A0A1X7T2A1</accession>
<name>A0A1X7T2A1_AMPQE</name>
<dbReference type="Gene3D" id="3.30.70.270">
    <property type="match status" value="1"/>
</dbReference>
<dbReference type="EnsemblMetazoa" id="Aqu2.1.08573_001">
    <property type="protein sequence ID" value="Aqu2.1.08573_001"/>
    <property type="gene ID" value="Aqu2.1.08573"/>
</dbReference>
<evidence type="ECO:0000313" key="2">
    <source>
        <dbReference type="EnsemblMetazoa" id="Aqu2.1.08573_001"/>
    </source>
</evidence>
<feature type="domain" description="Reverse transcriptase" evidence="1">
    <location>
        <begin position="222"/>
        <end position="392"/>
    </location>
</feature>
<reference evidence="2" key="1">
    <citation type="submission" date="2017-05" db="UniProtKB">
        <authorList>
            <consortium name="EnsemblMetazoa"/>
        </authorList>
    </citation>
    <scope>IDENTIFICATION</scope>
</reference>
<dbReference type="InterPro" id="IPR050951">
    <property type="entry name" value="Retrovirus_Pol_polyprotein"/>
</dbReference>
<dbReference type="PANTHER" id="PTHR37984:SF13">
    <property type="entry name" value="RIBONUCLEASE H"/>
    <property type="match status" value="1"/>
</dbReference>
<organism evidence="2">
    <name type="scientific">Amphimedon queenslandica</name>
    <name type="common">Sponge</name>
    <dbReference type="NCBI Taxonomy" id="400682"/>
    <lineage>
        <taxon>Eukaryota</taxon>
        <taxon>Metazoa</taxon>
        <taxon>Porifera</taxon>
        <taxon>Demospongiae</taxon>
        <taxon>Heteroscleromorpha</taxon>
        <taxon>Haplosclerida</taxon>
        <taxon>Niphatidae</taxon>
        <taxon>Amphimedon</taxon>
    </lineage>
</organism>
<dbReference type="InParanoid" id="A0A1X7T2A1"/>
<dbReference type="eggNOG" id="KOG0017">
    <property type="taxonomic scope" value="Eukaryota"/>
</dbReference>
<dbReference type="Pfam" id="PF00078">
    <property type="entry name" value="RVT_1"/>
    <property type="match status" value="1"/>
</dbReference>